<evidence type="ECO:0000313" key="3">
    <source>
        <dbReference type="Proteomes" id="UP000198417"/>
    </source>
</evidence>
<name>A0A238V350_9RHOB</name>
<reference evidence="2 3" key="1">
    <citation type="submission" date="2017-06" db="EMBL/GenBank/DDBJ databases">
        <authorList>
            <person name="Kim H.J."/>
            <person name="Triplett B.A."/>
        </authorList>
    </citation>
    <scope>NUCLEOTIDE SEQUENCE [LARGE SCALE GENOMIC DNA]</scope>
    <source>
        <strain evidence="2 3">DSM 29052</strain>
    </source>
</reference>
<proteinExistence type="predicted"/>
<protein>
    <recommendedName>
        <fullName evidence="4">Transposase</fullName>
    </recommendedName>
</protein>
<dbReference type="AlphaFoldDB" id="A0A238V350"/>
<evidence type="ECO:0000313" key="2">
    <source>
        <dbReference type="EMBL" id="SNR28591.1"/>
    </source>
</evidence>
<feature type="non-terminal residue" evidence="2">
    <location>
        <position position="188"/>
    </location>
</feature>
<keyword evidence="1" id="KW-0175">Coiled coil</keyword>
<feature type="coiled-coil region" evidence="1">
    <location>
        <begin position="29"/>
        <end position="56"/>
    </location>
</feature>
<organism evidence="2 3">
    <name type="scientific">Puniceibacterium sediminis</name>
    <dbReference type="NCBI Taxonomy" id="1608407"/>
    <lineage>
        <taxon>Bacteria</taxon>
        <taxon>Pseudomonadati</taxon>
        <taxon>Pseudomonadota</taxon>
        <taxon>Alphaproteobacteria</taxon>
        <taxon>Rhodobacterales</taxon>
        <taxon>Paracoccaceae</taxon>
        <taxon>Puniceibacterium</taxon>
    </lineage>
</organism>
<dbReference type="InterPro" id="IPR009057">
    <property type="entry name" value="Homeodomain-like_sf"/>
</dbReference>
<accession>A0A238V350</accession>
<dbReference type="Proteomes" id="UP000198417">
    <property type="component" value="Unassembled WGS sequence"/>
</dbReference>
<evidence type="ECO:0000256" key="1">
    <source>
        <dbReference type="SAM" id="Coils"/>
    </source>
</evidence>
<dbReference type="SUPFAM" id="SSF46689">
    <property type="entry name" value="Homeodomain-like"/>
    <property type="match status" value="1"/>
</dbReference>
<gene>
    <name evidence="2" type="ORF">SAMN06265370_101544</name>
</gene>
<dbReference type="EMBL" id="FZNN01000001">
    <property type="protein sequence ID" value="SNR28591.1"/>
    <property type="molecule type" value="Genomic_DNA"/>
</dbReference>
<evidence type="ECO:0008006" key="4">
    <source>
        <dbReference type="Google" id="ProtNLM"/>
    </source>
</evidence>
<sequence length="188" mass="21568">MADDLGVGMLTLNKWITAHRDTDVVSKEDLRLAQENDRLRREVRILKEERDILKNNAVLREPKAVRFRFVEEHRDAFPAARLCQVMDVSLRGLRAFRGRPASRRQRSDLVTLAHIKEQSRFSLGSYGGPRMTEELKEIGLNVVHPLPGRRLQSNLPRGGVWADPLSWFLSKPLPGRLMRQNGISVVRT</sequence>
<keyword evidence="3" id="KW-1185">Reference proteome</keyword>